<evidence type="ECO:0000313" key="3">
    <source>
        <dbReference type="EMBL" id="GGN64824.1"/>
    </source>
</evidence>
<accession>A0A917Y3B2</accession>
<dbReference type="InterPro" id="IPR027417">
    <property type="entry name" value="P-loop_NTPase"/>
</dbReference>
<dbReference type="Proteomes" id="UP000600365">
    <property type="component" value="Unassembled WGS sequence"/>
</dbReference>
<keyword evidence="4" id="KW-1185">Reference proteome</keyword>
<proteinExistence type="predicted"/>
<dbReference type="GO" id="GO:0016020">
    <property type="term" value="C:membrane"/>
    <property type="evidence" value="ECO:0007669"/>
    <property type="project" value="InterPro"/>
</dbReference>
<dbReference type="InterPro" id="IPR026082">
    <property type="entry name" value="ABCA"/>
</dbReference>
<gene>
    <name evidence="3" type="ORF">GCM10011579_034710</name>
</gene>
<organism evidence="3 4">
    <name type="scientific">Streptomyces albiflavescens</name>
    <dbReference type="NCBI Taxonomy" id="1623582"/>
    <lineage>
        <taxon>Bacteria</taxon>
        <taxon>Bacillati</taxon>
        <taxon>Actinomycetota</taxon>
        <taxon>Actinomycetes</taxon>
        <taxon>Kitasatosporales</taxon>
        <taxon>Streptomycetaceae</taxon>
        <taxon>Streptomyces</taxon>
    </lineage>
</organism>
<dbReference type="SUPFAM" id="SSF52540">
    <property type="entry name" value="P-loop containing nucleoside triphosphate hydrolases"/>
    <property type="match status" value="1"/>
</dbReference>
<dbReference type="EMBL" id="BMMM01000005">
    <property type="protein sequence ID" value="GGN64824.1"/>
    <property type="molecule type" value="Genomic_DNA"/>
</dbReference>
<dbReference type="GO" id="GO:0140359">
    <property type="term" value="F:ABC-type transporter activity"/>
    <property type="evidence" value="ECO:0007669"/>
    <property type="project" value="InterPro"/>
</dbReference>
<evidence type="ECO:0000256" key="1">
    <source>
        <dbReference type="ARBA" id="ARBA00022448"/>
    </source>
</evidence>
<keyword evidence="2" id="KW-0677">Repeat</keyword>
<protein>
    <submittedName>
        <fullName evidence="3">Uncharacterized protein</fullName>
    </submittedName>
</protein>
<name>A0A917Y3B2_9ACTN</name>
<dbReference type="AlphaFoldDB" id="A0A917Y3B2"/>
<sequence>MRPPGTYGLSSRAQCFVRVGMDRRPSVHGRVQGGAVVPLFGQLVETLRARDLAMTLVGNPRIIFLDEPTTGLDPRSRHTMWQIIRELVSDGAGFPLLRHRNLLS</sequence>
<keyword evidence="1" id="KW-0813">Transport</keyword>
<evidence type="ECO:0000313" key="4">
    <source>
        <dbReference type="Proteomes" id="UP000600365"/>
    </source>
</evidence>
<reference evidence="3 4" key="1">
    <citation type="journal article" date="2014" name="Int. J. Syst. Evol. Microbiol.">
        <title>Complete genome sequence of Corynebacterium casei LMG S-19264T (=DSM 44701T), isolated from a smear-ripened cheese.</title>
        <authorList>
            <consortium name="US DOE Joint Genome Institute (JGI-PGF)"/>
            <person name="Walter F."/>
            <person name="Albersmeier A."/>
            <person name="Kalinowski J."/>
            <person name="Ruckert C."/>
        </authorList>
    </citation>
    <scope>NUCLEOTIDE SEQUENCE [LARGE SCALE GENOMIC DNA]</scope>
    <source>
        <strain evidence="3 4">CGMCC 4.7111</strain>
    </source>
</reference>
<dbReference type="Gene3D" id="3.40.50.300">
    <property type="entry name" value="P-loop containing nucleotide triphosphate hydrolases"/>
    <property type="match status" value="1"/>
</dbReference>
<evidence type="ECO:0000256" key="2">
    <source>
        <dbReference type="ARBA" id="ARBA00022737"/>
    </source>
</evidence>
<dbReference type="GO" id="GO:0005319">
    <property type="term" value="F:lipid transporter activity"/>
    <property type="evidence" value="ECO:0007669"/>
    <property type="project" value="TreeGrafter"/>
</dbReference>
<dbReference type="PANTHER" id="PTHR19229">
    <property type="entry name" value="ATP-BINDING CASSETTE TRANSPORTER SUBFAMILY A ABCA"/>
    <property type="match status" value="1"/>
</dbReference>
<comment type="caution">
    <text evidence="3">The sequence shown here is derived from an EMBL/GenBank/DDBJ whole genome shotgun (WGS) entry which is preliminary data.</text>
</comment>
<dbReference type="PANTHER" id="PTHR19229:SF36">
    <property type="entry name" value="ATP-BINDING CASSETTE SUB-FAMILY A MEMBER 2"/>
    <property type="match status" value="1"/>
</dbReference>